<reference evidence="1 2" key="1">
    <citation type="submission" date="2017-03" db="EMBL/GenBank/DDBJ databases">
        <title>An alternative strategy for trypanosome survival in the mammalian bloodstream revealed through genome and transcriptome analysis of the ubiquitous bovine parasite Trypanosoma (Megatrypanum) theileri.</title>
        <authorList>
            <person name="Kelly S."/>
            <person name="Ivens A."/>
            <person name="Mott A."/>
            <person name="O'Neill E."/>
            <person name="Emms D."/>
            <person name="Macleod O."/>
            <person name="Voorheis P."/>
            <person name="Matthews J."/>
            <person name="Matthews K."/>
            <person name="Carrington M."/>
        </authorList>
    </citation>
    <scope>NUCLEOTIDE SEQUENCE [LARGE SCALE GENOMIC DNA]</scope>
    <source>
        <strain evidence="1">Edinburgh</strain>
    </source>
</reference>
<evidence type="ECO:0000313" key="2">
    <source>
        <dbReference type="Proteomes" id="UP000192257"/>
    </source>
</evidence>
<dbReference type="AlphaFoldDB" id="A0A1X0NLR8"/>
<proteinExistence type="predicted"/>
<gene>
    <name evidence="1" type="ORF">TM35_000331120</name>
</gene>
<dbReference type="Proteomes" id="UP000192257">
    <property type="component" value="Unassembled WGS sequence"/>
</dbReference>
<organism evidence="1 2">
    <name type="scientific">Trypanosoma theileri</name>
    <dbReference type="NCBI Taxonomy" id="67003"/>
    <lineage>
        <taxon>Eukaryota</taxon>
        <taxon>Discoba</taxon>
        <taxon>Euglenozoa</taxon>
        <taxon>Kinetoplastea</taxon>
        <taxon>Metakinetoplastina</taxon>
        <taxon>Trypanosomatida</taxon>
        <taxon>Trypanosomatidae</taxon>
        <taxon>Trypanosoma</taxon>
    </lineage>
</organism>
<keyword evidence="2" id="KW-1185">Reference proteome</keyword>
<evidence type="ECO:0000313" key="1">
    <source>
        <dbReference type="EMBL" id="ORC85655.1"/>
    </source>
</evidence>
<dbReference type="VEuPathDB" id="TriTrypDB:TM35_000331120"/>
<comment type="caution">
    <text evidence="1">The sequence shown here is derived from an EMBL/GenBank/DDBJ whole genome shotgun (WGS) entry which is preliminary data.</text>
</comment>
<dbReference type="OrthoDB" id="243841at2759"/>
<sequence>MQNPPTTHCRSVRQVLHVLQKKYQWLERDARVFFLAGKWQQDLLNWITTRSDGREKNSGARYKTSQNVSKKVLGNWVHINDKISSKANFLKQVVGIQESDTPPDPLFYVFADANQSAPFQIHNVHNNLCTLPMTTSEAASYIRQQVRGAKSTDSTALSIYNEPRVITSIIQNKVHNYPSLDASYAPLLDRHSADLLAVDFALELPFENPSRYLNEIVEVRQGAFDAVTLSSHLLKPSGTLLLRLPSYVKGGNNCIIRALLHHMRWGFQVSVCEFSGDHIYCMGCRIATEHPISQVRGDRFPGYFKKFERRPKKWNPRTTNAQGYFASQMPSFTNAPLVKEPLCHAIKEEMEATKKDEEKANKFFNLSVSMVERGLYHSKRDD</sequence>
<protein>
    <submittedName>
        <fullName evidence="1">Uncharacterized protein</fullName>
    </submittedName>
</protein>
<name>A0A1X0NLR8_9TRYP</name>
<dbReference type="GeneID" id="39988648"/>
<dbReference type="EMBL" id="NBCO01000033">
    <property type="protein sequence ID" value="ORC85655.1"/>
    <property type="molecule type" value="Genomic_DNA"/>
</dbReference>
<accession>A0A1X0NLR8</accession>
<dbReference type="RefSeq" id="XP_028879721.1">
    <property type="nucleotide sequence ID" value="XM_029028868.1"/>
</dbReference>